<feature type="compositionally biased region" description="Basic and acidic residues" evidence="4">
    <location>
        <begin position="89"/>
        <end position="100"/>
    </location>
</feature>
<dbReference type="EMBL" id="HBGE01076116">
    <property type="protein sequence ID" value="CAD9168827.1"/>
    <property type="molecule type" value="Transcribed_RNA"/>
</dbReference>
<proteinExistence type="inferred from homology"/>
<dbReference type="InterPro" id="IPR027534">
    <property type="entry name" value="Ribosomal_P1/P2"/>
</dbReference>
<evidence type="ECO:0000256" key="4">
    <source>
        <dbReference type="SAM" id="MobiDB-lite"/>
    </source>
</evidence>
<evidence type="ECO:0000256" key="1">
    <source>
        <dbReference type="ARBA" id="ARBA00005436"/>
    </source>
</evidence>
<keyword evidence="3" id="KW-0687">Ribonucleoprotein</keyword>
<name>A0A7S1RKM4_ALECA</name>
<dbReference type="GO" id="GO:0022625">
    <property type="term" value="C:cytosolic large ribosomal subunit"/>
    <property type="evidence" value="ECO:0007669"/>
    <property type="project" value="InterPro"/>
</dbReference>
<feature type="region of interest" description="Disordered" evidence="4">
    <location>
        <begin position="80"/>
        <end position="114"/>
    </location>
</feature>
<dbReference type="PANTHER" id="PTHR21141:SF5">
    <property type="entry name" value="LARGE RIBOSOMAL SUBUNIT PROTEIN P2"/>
    <property type="match status" value="1"/>
</dbReference>
<dbReference type="FunFam" id="1.10.10.1410:FF:000002">
    <property type="entry name" value="60S acidic ribosomal protein P2"/>
    <property type="match status" value="1"/>
</dbReference>
<dbReference type="CDD" id="cd05833">
    <property type="entry name" value="Ribosomal_P2"/>
    <property type="match status" value="1"/>
</dbReference>
<protein>
    <recommendedName>
        <fullName evidence="6">60S acidic ribosomal protein P2</fullName>
    </recommendedName>
</protein>
<feature type="compositionally biased region" description="Acidic residues" evidence="4">
    <location>
        <begin position="101"/>
        <end position="114"/>
    </location>
</feature>
<dbReference type="AlphaFoldDB" id="A0A7S1RKM4"/>
<evidence type="ECO:0000256" key="3">
    <source>
        <dbReference type="ARBA" id="ARBA00023274"/>
    </source>
</evidence>
<evidence type="ECO:0008006" key="6">
    <source>
        <dbReference type="Google" id="ProtNLM"/>
    </source>
</evidence>
<dbReference type="PANTHER" id="PTHR21141">
    <property type="entry name" value="60S ACIDIC RIBOSOMAL PROTEIN FAMILY MEMBER"/>
    <property type="match status" value="1"/>
</dbReference>
<gene>
    <name evidence="5" type="ORF">ACAT0790_LOCUS45595</name>
</gene>
<dbReference type="InterPro" id="IPR044076">
    <property type="entry name" value="Ribosomal_P2"/>
</dbReference>
<evidence type="ECO:0000313" key="5">
    <source>
        <dbReference type="EMBL" id="CAD9168827.1"/>
    </source>
</evidence>
<organism evidence="5">
    <name type="scientific">Alexandrium catenella</name>
    <name type="common">Red tide dinoflagellate</name>
    <name type="synonym">Gonyaulax catenella</name>
    <dbReference type="NCBI Taxonomy" id="2925"/>
    <lineage>
        <taxon>Eukaryota</taxon>
        <taxon>Sar</taxon>
        <taxon>Alveolata</taxon>
        <taxon>Dinophyceae</taxon>
        <taxon>Gonyaulacales</taxon>
        <taxon>Pyrocystaceae</taxon>
        <taxon>Alexandrium</taxon>
    </lineage>
</organism>
<sequence>MGLKYSAAYLMCALAGNESPSASDIQKVLESVESDYDESIASKLVSELEGKTIHEVIAAGKEKLKGFGGGGGGGVAVAAAGGGGGADAPKAEKKEEKKVEEEEEEEEMDFDLFG</sequence>
<accession>A0A7S1RKM4</accession>
<dbReference type="Gene3D" id="1.10.10.1410">
    <property type="match status" value="1"/>
</dbReference>
<dbReference type="InterPro" id="IPR038716">
    <property type="entry name" value="P1/P2_N_sf"/>
</dbReference>
<dbReference type="GO" id="GO:0002182">
    <property type="term" value="P:cytoplasmic translational elongation"/>
    <property type="evidence" value="ECO:0007669"/>
    <property type="project" value="InterPro"/>
</dbReference>
<dbReference type="HAMAP" id="MF_01478">
    <property type="entry name" value="Ribosomal_L12_arch"/>
    <property type="match status" value="1"/>
</dbReference>
<evidence type="ECO:0000256" key="2">
    <source>
        <dbReference type="ARBA" id="ARBA00022980"/>
    </source>
</evidence>
<dbReference type="Pfam" id="PF00428">
    <property type="entry name" value="Ribosomal_60s"/>
    <property type="match status" value="1"/>
</dbReference>
<keyword evidence="2" id="KW-0689">Ribosomal protein</keyword>
<reference evidence="5" key="1">
    <citation type="submission" date="2021-01" db="EMBL/GenBank/DDBJ databases">
        <authorList>
            <person name="Corre E."/>
            <person name="Pelletier E."/>
            <person name="Niang G."/>
            <person name="Scheremetjew M."/>
            <person name="Finn R."/>
            <person name="Kale V."/>
            <person name="Holt S."/>
            <person name="Cochrane G."/>
            <person name="Meng A."/>
            <person name="Brown T."/>
            <person name="Cohen L."/>
        </authorList>
    </citation>
    <scope>NUCLEOTIDE SEQUENCE</scope>
    <source>
        <strain evidence="5">OF101</strain>
    </source>
</reference>
<dbReference type="GO" id="GO:0003735">
    <property type="term" value="F:structural constituent of ribosome"/>
    <property type="evidence" value="ECO:0007669"/>
    <property type="project" value="InterPro"/>
</dbReference>
<comment type="similarity">
    <text evidence="1">Belongs to the eukaryotic ribosomal protein P1/P2 family.</text>
</comment>